<dbReference type="PANTHER" id="PTHR11647">
    <property type="entry name" value="HYDRANTOINASE/DIHYDROPYRIMIDINASE FAMILY MEMBER"/>
    <property type="match status" value="1"/>
</dbReference>
<reference evidence="2 3" key="1">
    <citation type="submission" date="2018-09" db="EMBL/GenBank/DDBJ databases">
        <title>Sphingomonas peninsula sp. nov., isolated from fildes peninsula, Antarctic soil.</title>
        <authorList>
            <person name="Yingchao G."/>
        </authorList>
    </citation>
    <scope>NUCLEOTIDE SEQUENCE [LARGE SCALE GENOMIC DNA]</scope>
    <source>
        <strain evidence="2 3">YZ-8</strain>
        <plasmid evidence="2 3">unnamed1</plasmid>
    </source>
</reference>
<accession>A0A494T7Q3</accession>
<dbReference type="SUPFAM" id="SSF51556">
    <property type="entry name" value="Metallo-dependent hydrolases"/>
    <property type="match status" value="1"/>
</dbReference>
<dbReference type="CDD" id="cd01297">
    <property type="entry name" value="D-aminoacylase"/>
    <property type="match status" value="1"/>
</dbReference>
<dbReference type="SUPFAM" id="SSF51338">
    <property type="entry name" value="Composite domain of metallo-dependent hydrolases"/>
    <property type="match status" value="1"/>
</dbReference>
<proteinExistence type="predicted"/>
<dbReference type="PANTHER" id="PTHR11647:SF1">
    <property type="entry name" value="COLLAPSIN RESPONSE MEDIATOR PROTEIN"/>
    <property type="match status" value="1"/>
</dbReference>
<keyword evidence="3" id="KW-1185">Reference proteome</keyword>
<dbReference type="OrthoDB" id="9766983at2"/>
<evidence type="ECO:0000259" key="1">
    <source>
        <dbReference type="Pfam" id="PF07969"/>
    </source>
</evidence>
<dbReference type="EMBL" id="CP032828">
    <property type="protein sequence ID" value="AYJ84920.1"/>
    <property type="molecule type" value="Genomic_DNA"/>
</dbReference>
<dbReference type="Pfam" id="PF07969">
    <property type="entry name" value="Amidohydro_3"/>
    <property type="match status" value="1"/>
</dbReference>
<keyword evidence="2" id="KW-0614">Plasmid</keyword>
<dbReference type="GO" id="GO:0005829">
    <property type="term" value="C:cytosol"/>
    <property type="evidence" value="ECO:0007669"/>
    <property type="project" value="TreeGrafter"/>
</dbReference>
<dbReference type="RefSeq" id="WP_121150984.1">
    <property type="nucleotide sequence ID" value="NZ_CP032828.1"/>
</dbReference>
<dbReference type="InterPro" id="IPR011059">
    <property type="entry name" value="Metal-dep_hydrolase_composite"/>
</dbReference>
<sequence>MTPSIEHFDIIIRGGTVIDGTGREPFAADVGIRDGRIATVGVVSGTAGEEIDAKGCIVTPGFIDVHTHYDGQAIWSERMLPSSAHGVTTVVMGNCGVGFAPCRPGDRDLLVSAMEGVEDIPEVVMTEGLDWSWESFPEFLDVVDSKPHDIDIAAYLPHSALRVFVMGERGANREDATDADIEQMKKIVAEAMAVGAMGFATSRVSIHRSIDGTNIPSFEASERELSAIAGEVSKAGGIVQLVPELLEGSDPQEIRRRFDLLRRISSQHSVCVSFTLAQTDDAPDYLTKIGDWVEEANANDGATLRPQIFPRPVGMIIGFDLSATPFVLCPTYKLLAHLPLAERIAELRKPEVRQKIITEAPDDPTLPTIAIARTFERMFEMSDQPNYEPNMNDSVAARARREGRTPEEVAYDLLIADDGHAMLYVALSNYAKGSLDEIGEAFMRPASVIALGDGGAHYGLICDASYTTFMLTHWTRDRKGARLSLAKTIKALSSIPSELMGFSDRGILAEGFKADVNVIDYEKLALYRPEVHYDLPAGGRRLNQKASGYRATIVSGEVIVRSDAHTGALPGRLVRHAPSAELQPA</sequence>
<dbReference type="Gene3D" id="3.20.20.140">
    <property type="entry name" value="Metal-dependent hydrolases"/>
    <property type="match status" value="1"/>
</dbReference>
<evidence type="ECO:0000313" key="2">
    <source>
        <dbReference type="EMBL" id="AYJ84920.1"/>
    </source>
</evidence>
<dbReference type="Proteomes" id="UP000276254">
    <property type="component" value="Plasmid unnamed1"/>
</dbReference>
<organism evidence="2 3">
    <name type="scientific">Sphingomonas paeninsulae</name>
    <dbReference type="NCBI Taxonomy" id="2319844"/>
    <lineage>
        <taxon>Bacteria</taxon>
        <taxon>Pseudomonadati</taxon>
        <taxon>Pseudomonadota</taxon>
        <taxon>Alphaproteobacteria</taxon>
        <taxon>Sphingomonadales</taxon>
        <taxon>Sphingomonadaceae</taxon>
        <taxon>Sphingomonas</taxon>
    </lineage>
</organism>
<protein>
    <submittedName>
        <fullName evidence="2">D-aminoacylase</fullName>
    </submittedName>
</protein>
<dbReference type="InterPro" id="IPR050378">
    <property type="entry name" value="Metallo-dep_Hydrolases_sf"/>
</dbReference>
<geneLocation type="plasmid" evidence="2">
    <name>unnamed1</name>
</geneLocation>
<dbReference type="InterPro" id="IPR013108">
    <property type="entry name" value="Amidohydro_3"/>
</dbReference>
<name>A0A494T7Q3_SPHPE</name>
<dbReference type="GO" id="GO:0016812">
    <property type="term" value="F:hydrolase activity, acting on carbon-nitrogen (but not peptide) bonds, in cyclic amides"/>
    <property type="evidence" value="ECO:0007669"/>
    <property type="project" value="TreeGrafter"/>
</dbReference>
<evidence type="ECO:0000313" key="3">
    <source>
        <dbReference type="Proteomes" id="UP000276254"/>
    </source>
</evidence>
<dbReference type="AlphaFoldDB" id="A0A494T7Q3"/>
<dbReference type="KEGG" id="spha:D3Y57_02325"/>
<gene>
    <name evidence="2" type="ORF">D3Y57_02325</name>
</gene>
<feature type="domain" description="Amidohydrolase 3" evidence="1">
    <location>
        <begin position="49"/>
        <end position="560"/>
    </location>
</feature>
<dbReference type="InterPro" id="IPR032466">
    <property type="entry name" value="Metal_Hydrolase"/>
</dbReference>